<sequence>MVDHQETAGPVGAENFGPDELAFRDETHTTAQKILVRQTSTPLGTVPYFTWDALSRNAFLSLYVDRYSYGFENLGCLLAKSPANGHLHASVDAVGLAFISLQDGRPDLVSMANQRYLSAIKNLRTTIQHLHQPATDSISNSVSNNIIQSVLLLDLYEKLTAHRGETVSVSNSWLSHIYGALSMIRTRPTVDFSNAVTRQLANRTVIALTISCGAAGIKIPDALKALQKDLDGYIRSAKWAFIGMLSKIVDFRADIRNDSLTSSRILSQARELDAQLGVEECNMPRSWQPQRVYVSNRFVLDNYYDHYTNHYTTQVSNAFRIMRLEMNGIIQNIEHTSSVTQNIIGITRDICATVPQFILPEARPENNLPLTPLQILECCGLLTPLYVAAQITTESFVREWILECLDHMAENGVKMAKEVAQVLRVTPKADYWSVFAMVGSCAITA</sequence>
<protein>
    <submittedName>
        <fullName evidence="1">Uncharacterized protein</fullName>
    </submittedName>
</protein>
<dbReference type="Proteomes" id="UP000805649">
    <property type="component" value="Unassembled WGS sequence"/>
</dbReference>
<accession>A0ACC3Z7Y2</accession>
<name>A0ACC3Z7Y2_COLTU</name>
<keyword evidence="2" id="KW-1185">Reference proteome</keyword>
<reference evidence="1 2" key="1">
    <citation type="journal article" date="2020" name="Phytopathology">
        <title>Genome Sequence Resources of Colletotrichum truncatum, C. plurivorum, C. musicola, and C. sojae: Four Species Pathogenic to Soybean (Glycine max).</title>
        <authorList>
            <person name="Rogerio F."/>
            <person name="Boufleur T.R."/>
            <person name="Ciampi-Guillardi M."/>
            <person name="Sukno S.A."/>
            <person name="Thon M.R."/>
            <person name="Massola Junior N.S."/>
            <person name="Baroncelli R."/>
        </authorList>
    </citation>
    <scope>NUCLEOTIDE SEQUENCE [LARGE SCALE GENOMIC DNA]</scope>
    <source>
        <strain evidence="1 2">CMES1059</strain>
    </source>
</reference>
<evidence type="ECO:0000313" key="2">
    <source>
        <dbReference type="Proteomes" id="UP000805649"/>
    </source>
</evidence>
<gene>
    <name evidence="1" type="ORF">CTRU02_202946</name>
</gene>
<evidence type="ECO:0000313" key="1">
    <source>
        <dbReference type="EMBL" id="KAL0940183.1"/>
    </source>
</evidence>
<dbReference type="EMBL" id="VUJX02000002">
    <property type="protein sequence ID" value="KAL0940183.1"/>
    <property type="molecule type" value="Genomic_DNA"/>
</dbReference>
<comment type="caution">
    <text evidence="1">The sequence shown here is derived from an EMBL/GenBank/DDBJ whole genome shotgun (WGS) entry which is preliminary data.</text>
</comment>
<organism evidence="1 2">
    <name type="scientific">Colletotrichum truncatum</name>
    <name type="common">Anthracnose fungus</name>
    <name type="synonym">Colletotrichum capsici</name>
    <dbReference type="NCBI Taxonomy" id="5467"/>
    <lineage>
        <taxon>Eukaryota</taxon>
        <taxon>Fungi</taxon>
        <taxon>Dikarya</taxon>
        <taxon>Ascomycota</taxon>
        <taxon>Pezizomycotina</taxon>
        <taxon>Sordariomycetes</taxon>
        <taxon>Hypocreomycetidae</taxon>
        <taxon>Glomerellales</taxon>
        <taxon>Glomerellaceae</taxon>
        <taxon>Colletotrichum</taxon>
        <taxon>Colletotrichum truncatum species complex</taxon>
    </lineage>
</organism>
<proteinExistence type="predicted"/>